<dbReference type="RefSeq" id="WP_013825371.1">
    <property type="nucleotide sequence ID" value="NC_015574.1"/>
</dbReference>
<evidence type="ECO:0000256" key="4">
    <source>
        <dbReference type="ARBA" id="ARBA00021581"/>
    </source>
</evidence>
<evidence type="ECO:0000256" key="11">
    <source>
        <dbReference type="ARBA" id="ARBA00047594"/>
    </source>
</evidence>
<dbReference type="HAMAP" id="MF_01006">
    <property type="entry name" value="Undec_diphosphatase"/>
    <property type="match status" value="1"/>
</dbReference>
<keyword evidence="14" id="KW-1185">Reference proteome</keyword>
<dbReference type="KEGG" id="mew:MSWAN_0842"/>
<evidence type="ECO:0000256" key="5">
    <source>
        <dbReference type="ARBA" id="ARBA00022475"/>
    </source>
</evidence>
<dbReference type="EC" id="3.6.1.27" evidence="3 12"/>
<feature type="transmembrane region" description="Helical" evidence="12">
    <location>
        <begin position="56"/>
        <end position="76"/>
    </location>
</feature>
<keyword evidence="6 12" id="KW-0812">Transmembrane</keyword>
<dbReference type="STRING" id="868131.MSWAN_0842"/>
<organism evidence="13 14">
    <name type="scientific">Methanobacterium paludis (strain DSM 25820 / JCM 18151 / SWAN1)</name>
    <dbReference type="NCBI Taxonomy" id="868131"/>
    <lineage>
        <taxon>Archaea</taxon>
        <taxon>Methanobacteriati</taxon>
        <taxon>Methanobacteriota</taxon>
        <taxon>Methanomada group</taxon>
        <taxon>Methanobacteria</taxon>
        <taxon>Methanobacteriales</taxon>
        <taxon>Methanobacteriaceae</taxon>
        <taxon>Methanobacterium</taxon>
    </lineage>
</organism>
<dbReference type="Pfam" id="PF02673">
    <property type="entry name" value="BacA"/>
    <property type="match status" value="1"/>
</dbReference>
<dbReference type="GeneID" id="10668344"/>
<protein>
    <recommendedName>
        <fullName evidence="4 12">Undecaprenyl-diphosphatase</fullName>
        <ecNumber evidence="3 12">3.6.1.27</ecNumber>
    </recommendedName>
    <alternativeName>
        <fullName evidence="10 12">Undecaprenyl pyrophosphate phosphatase</fullName>
    </alternativeName>
</protein>
<evidence type="ECO:0000256" key="7">
    <source>
        <dbReference type="ARBA" id="ARBA00022801"/>
    </source>
</evidence>
<dbReference type="InterPro" id="IPR003824">
    <property type="entry name" value="UppP"/>
</dbReference>
<evidence type="ECO:0000256" key="2">
    <source>
        <dbReference type="ARBA" id="ARBA00010621"/>
    </source>
</evidence>
<gene>
    <name evidence="12" type="primary">uppP</name>
    <name evidence="13" type="ordered locus">MSWAN_0842</name>
</gene>
<dbReference type="Proteomes" id="UP000009231">
    <property type="component" value="Chromosome"/>
</dbReference>
<evidence type="ECO:0000256" key="1">
    <source>
        <dbReference type="ARBA" id="ARBA00004651"/>
    </source>
</evidence>
<dbReference type="PANTHER" id="PTHR30622">
    <property type="entry name" value="UNDECAPRENYL-DIPHOSPHATASE"/>
    <property type="match status" value="1"/>
</dbReference>
<comment type="catalytic activity">
    <reaction evidence="11 12">
        <text>di-trans,octa-cis-undecaprenyl diphosphate + H2O = di-trans,octa-cis-undecaprenyl phosphate + phosphate + H(+)</text>
        <dbReference type="Rhea" id="RHEA:28094"/>
        <dbReference type="ChEBI" id="CHEBI:15377"/>
        <dbReference type="ChEBI" id="CHEBI:15378"/>
        <dbReference type="ChEBI" id="CHEBI:43474"/>
        <dbReference type="ChEBI" id="CHEBI:58405"/>
        <dbReference type="ChEBI" id="CHEBI:60392"/>
        <dbReference type="EC" id="3.6.1.27"/>
    </reaction>
</comment>
<evidence type="ECO:0000256" key="6">
    <source>
        <dbReference type="ARBA" id="ARBA00022692"/>
    </source>
</evidence>
<evidence type="ECO:0000256" key="10">
    <source>
        <dbReference type="ARBA" id="ARBA00032707"/>
    </source>
</evidence>
<dbReference type="PANTHER" id="PTHR30622:SF4">
    <property type="entry name" value="UNDECAPRENYL-DIPHOSPHATASE"/>
    <property type="match status" value="1"/>
</dbReference>
<keyword evidence="5 12" id="KW-1003">Cell membrane</keyword>
<evidence type="ECO:0000256" key="3">
    <source>
        <dbReference type="ARBA" id="ARBA00012374"/>
    </source>
</evidence>
<comment type="similarity">
    <text evidence="2 12">Belongs to the UppP family.</text>
</comment>
<keyword evidence="9 12" id="KW-0472">Membrane</keyword>
<dbReference type="AlphaFoldDB" id="F6D1R6"/>
<feature type="transmembrane region" description="Helical" evidence="12">
    <location>
        <begin position="134"/>
        <end position="154"/>
    </location>
</feature>
<feature type="transmembrane region" description="Helical" evidence="12">
    <location>
        <begin position="210"/>
        <end position="229"/>
    </location>
</feature>
<dbReference type="GO" id="GO:0050380">
    <property type="term" value="F:undecaprenyl-diphosphatase activity"/>
    <property type="evidence" value="ECO:0007669"/>
    <property type="project" value="UniProtKB-UniRule"/>
</dbReference>
<feature type="transmembrane region" description="Helical" evidence="12">
    <location>
        <begin position="110"/>
        <end position="128"/>
    </location>
</feature>
<comment type="function">
    <text evidence="12">Catalyzes the dephosphorylation of undecaprenyl diphosphate (UPP).</text>
</comment>
<feature type="transmembrane region" description="Helical" evidence="12">
    <location>
        <begin position="273"/>
        <end position="293"/>
    </location>
</feature>
<keyword evidence="7 12" id="KW-0378">Hydrolase</keyword>
<name>F6D1R6_METPW</name>
<feature type="transmembrane region" description="Helical" evidence="12">
    <location>
        <begin position="241"/>
        <end position="267"/>
    </location>
</feature>
<proteinExistence type="inferred from homology"/>
<reference evidence="13 14" key="1">
    <citation type="journal article" date="2014" name="Int. J. Syst. Evol. Microbiol.">
        <title>Methanobacterium paludis sp. nov. and a novel strain of Methanobacterium lacus isolated from northern peatlands.</title>
        <authorList>
            <person name="Cadillo-Quiroz H."/>
            <person name="Brauer S.L."/>
            <person name="Goodson N."/>
            <person name="Yavitt J.B."/>
            <person name="Zinder S.H."/>
        </authorList>
    </citation>
    <scope>NUCLEOTIDE SEQUENCE [LARGE SCALE GENOMIC DNA]</scope>
    <source>
        <strain evidence="14">DSM 25820 / JCM 18151 / SWAN1</strain>
    </source>
</reference>
<dbReference type="GO" id="GO:0005886">
    <property type="term" value="C:plasma membrane"/>
    <property type="evidence" value="ECO:0007669"/>
    <property type="project" value="UniProtKB-SubCell"/>
</dbReference>
<evidence type="ECO:0000256" key="9">
    <source>
        <dbReference type="ARBA" id="ARBA00023136"/>
    </source>
</evidence>
<keyword evidence="8 12" id="KW-1133">Transmembrane helix</keyword>
<evidence type="ECO:0000313" key="14">
    <source>
        <dbReference type="Proteomes" id="UP000009231"/>
    </source>
</evidence>
<sequence length="295" mass="31928">MKASFKVIGGDQIDIIQAIILGIVQGLAEFLPVASAGQVILATHAMGVTFPSNSSALAFNTLLHLGTLTAIVIFFWKDIIKIVVAFVSSIMDIFQGKFQNGLKDDSYKKLAWLLLVSTIPAGITGILFTKQFEMLFNSVVAVGIFLIINGFILWSSEYARRGNKKVREITFKNALFIGIFESLALFPGISRSGSSITAGLFSGIERECAARYAFLMAVPVIAAAVAVEFKNIGSLSYGTGSVSLIAAYLAVVIFGYLSIGLLIRIIKATTLRIFAYYCWIVGALALILSYMHILI</sequence>
<evidence type="ECO:0000313" key="13">
    <source>
        <dbReference type="EMBL" id="AEG17869.1"/>
    </source>
</evidence>
<accession>F6D1R6</accession>
<dbReference type="EMBL" id="CP002772">
    <property type="protein sequence ID" value="AEG17869.1"/>
    <property type="molecule type" value="Genomic_DNA"/>
</dbReference>
<evidence type="ECO:0000256" key="12">
    <source>
        <dbReference type="HAMAP-Rule" id="MF_01006"/>
    </source>
</evidence>
<dbReference type="eggNOG" id="arCOG04761">
    <property type="taxonomic scope" value="Archaea"/>
</dbReference>
<dbReference type="HOGENOM" id="CLU_060296_1_2_2"/>
<comment type="subcellular location">
    <subcellularLocation>
        <location evidence="1 12">Cell membrane</location>
        <topology evidence="1 12">Multi-pass membrane protein</topology>
    </subcellularLocation>
</comment>
<evidence type="ECO:0000256" key="8">
    <source>
        <dbReference type="ARBA" id="ARBA00022989"/>
    </source>
</evidence>